<dbReference type="InterPro" id="IPR011527">
    <property type="entry name" value="ABC1_TM_dom"/>
</dbReference>
<feature type="transmembrane region" description="Helical" evidence="5">
    <location>
        <begin position="40"/>
        <end position="62"/>
    </location>
</feature>
<keyword evidence="4 5" id="KW-0472">Membrane</keyword>
<dbReference type="GO" id="GO:0005524">
    <property type="term" value="F:ATP binding"/>
    <property type="evidence" value="ECO:0007669"/>
    <property type="project" value="InterPro"/>
</dbReference>
<organism evidence="8">
    <name type="scientific">freshwater metagenome</name>
    <dbReference type="NCBI Taxonomy" id="449393"/>
    <lineage>
        <taxon>unclassified sequences</taxon>
        <taxon>metagenomes</taxon>
        <taxon>ecological metagenomes</taxon>
    </lineage>
</organism>
<dbReference type="Pfam" id="PF00664">
    <property type="entry name" value="ABC_membrane"/>
    <property type="match status" value="1"/>
</dbReference>
<dbReference type="GO" id="GO:0016020">
    <property type="term" value="C:membrane"/>
    <property type="evidence" value="ECO:0007669"/>
    <property type="project" value="UniProtKB-SubCell"/>
</dbReference>
<evidence type="ECO:0000256" key="4">
    <source>
        <dbReference type="ARBA" id="ARBA00023136"/>
    </source>
</evidence>
<dbReference type="InterPro" id="IPR039421">
    <property type="entry name" value="Type_1_exporter"/>
</dbReference>
<feature type="transmembrane region" description="Helical" evidence="5">
    <location>
        <begin position="154"/>
        <end position="173"/>
    </location>
</feature>
<dbReference type="Gene3D" id="1.20.1560.10">
    <property type="entry name" value="ABC transporter type 1, transmembrane domain"/>
    <property type="match status" value="1"/>
</dbReference>
<keyword evidence="2 5" id="KW-0812">Transmembrane</keyword>
<accession>A0A6J6E8H0</accession>
<dbReference type="PROSITE" id="PS50893">
    <property type="entry name" value="ABC_TRANSPORTER_2"/>
    <property type="match status" value="1"/>
</dbReference>
<dbReference type="PANTHER" id="PTHR43394:SF1">
    <property type="entry name" value="ATP-BINDING CASSETTE SUB-FAMILY B MEMBER 10, MITOCHONDRIAL"/>
    <property type="match status" value="1"/>
</dbReference>
<evidence type="ECO:0000259" key="7">
    <source>
        <dbReference type="PROSITE" id="PS50929"/>
    </source>
</evidence>
<feature type="transmembrane region" description="Helical" evidence="5">
    <location>
        <begin position="268"/>
        <end position="287"/>
    </location>
</feature>
<dbReference type="CDD" id="cd07346">
    <property type="entry name" value="ABC_6TM_exporters"/>
    <property type="match status" value="1"/>
</dbReference>
<evidence type="ECO:0000256" key="5">
    <source>
        <dbReference type="SAM" id="Phobius"/>
    </source>
</evidence>
<dbReference type="GO" id="GO:0016887">
    <property type="term" value="F:ATP hydrolysis activity"/>
    <property type="evidence" value="ECO:0007669"/>
    <property type="project" value="InterPro"/>
</dbReference>
<dbReference type="InterPro" id="IPR027417">
    <property type="entry name" value="P-loop_NTPase"/>
</dbReference>
<name>A0A6J6E8H0_9ZZZZ</name>
<dbReference type="SUPFAM" id="SSF52540">
    <property type="entry name" value="P-loop containing nucleoside triphosphate hydrolases"/>
    <property type="match status" value="1"/>
</dbReference>
<dbReference type="GO" id="GO:0015421">
    <property type="term" value="F:ABC-type oligopeptide transporter activity"/>
    <property type="evidence" value="ECO:0007669"/>
    <property type="project" value="TreeGrafter"/>
</dbReference>
<feature type="transmembrane region" description="Helical" evidence="5">
    <location>
        <begin position="179"/>
        <end position="198"/>
    </location>
</feature>
<proteinExistence type="predicted"/>
<gene>
    <name evidence="8" type="ORF">UFOPK1726_00313</name>
</gene>
<dbReference type="InterPro" id="IPR036640">
    <property type="entry name" value="ABC1_TM_sf"/>
</dbReference>
<evidence type="ECO:0000256" key="3">
    <source>
        <dbReference type="ARBA" id="ARBA00022989"/>
    </source>
</evidence>
<dbReference type="Pfam" id="PF00005">
    <property type="entry name" value="ABC_tran"/>
    <property type="match status" value="1"/>
</dbReference>
<comment type="subcellular location">
    <subcellularLocation>
        <location evidence="1">Membrane</location>
        <topology evidence="1">Multi-pass membrane protein</topology>
    </subcellularLocation>
</comment>
<feature type="domain" description="ABC transmembrane type-1" evidence="7">
    <location>
        <begin position="42"/>
        <end position="322"/>
    </location>
</feature>
<dbReference type="EMBL" id="CAEZTT010000022">
    <property type="protein sequence ID" value="CAB4571559.1"/>
    <property type="molecule type" value="Genomic_DNA"/>
</dbReference>
<feature type="domain" description="ABC transporter" evidence="6">
    <location>
        <begin position="331"/>
        <end position="570"/>
    </location>
</feature>
<feature type="transmembrane region" description="Helical" evidence="5">
    <location>
        <begin position="293"/>
        <end position="310"/>
    </location>
</feature>
<protein>
    <submittedName>
        <fullName evidence="8">Unannotated protein</fullName>
    </submittedName>
</protein>
<dbReference type="InterPro" id="IPR017871">
    <property type="entry name" value="ABC_transporter-like_CS"/>
</dbReference>
<evidence type="ECO:0000313" key="8">
    <source>
        <dbReference type="EMBL" id="CAB4571559.1"/>
    </source>
</evidence>
<dbReference type="Gene3D" id="3.40.50.300">
    <property type="entry name" value="P-loop containing nucleotide triphosphate hydrolases"/>
    <property type="match status" value="1"/>
</dbReference>
<sequence>MSKLKIPTPLSHLPLTDPGTPVLTTAPKLMWWLAMGMKRLLFTGTFFGIVGIGSMAAMPGFIGQAVQAVSDNDQDRVNLWAGLILLLGAFTAWTTIMRHRRALAMWITCASRLQQLVALQAKNLGADLPRYVSTGEVVSVNSNDVERVARGFDLIPRFVGAVISFIVVSIILVRGAPTLGLLVVIGVPILVIGIAFLIKPLEKRESVQRAKLSRASDLASDTVAGLRVLRGIGGEDVFVNRFRAASQEVRFAAVRTARMRAILHGLEVLLPGLLLVGVVWGGGLLVASGELNIGALVAFAGYSVWMVLPIQTMVEFAQRWASASVSGKRILKLLSVVPVNQWGEQRLTKVSCIKDLRSGLTINAGDHLVVVTDLSSNTDALVDRIGGYQELEQLELNSARANSFTKASVRNLILVQEKDPAILSGTIATHFAVANSGRISASQALTAASADDILDSLDGGGMSAEIVERGRTLSGGQRQRLALARSLYVDPAVLILDEPTSAVDAHSEARIADRIKSLRDGKTTVIFSSSPLLLDTATKVALIVNDEVVAVGTHQELLADNSQYRSMVVRGE</sequence>
<evidence type="ECO:0000256" key="1">
    <source>
        <dbReference type="ARBA" id="ARBA00004141"/>
    </source>
</evidence>
<keyword evidence="3 5" id="KW-1133">Transmembrane helix</keyword>
<dbReference type="AlphaFoldDB" id="A0A6J6E8H0"/>
<feature type="transmembrane region" description="Helical" evidence="5">
    <location>
        <begin position="77"/>
        <end position="96"/>
    </location>
</feature>
<evidence type="ECO:0000259" key="6">
    <source>
        <dbReference type="PROSITE" id="PS50893"/>
    </source>
</evidence>
<dbReference type="InterPro" id="IPR003439">
    <property type="entry name" value="ABC_transporter-like_ATP-bd"/>
</dbReference>
<evidence type="ECO:0000256" key="2">
    <source>
        <dbReference type="ARBA" id="ARBA00022692"/>
    </source>
</evidence>
<dbReference type="SUPFAM" id="SSF90123">
    <property type="entry name" value="ABC transporter transmembrane region"/>
    <property type="match status" value="1"/>
</dbReference>
<dbReference type="PROSITE" id="PS50929">
    <property type="entry name" value="ABC_TM1F"/>
    <property type="match status" value="1"/>
</dbReference>
<dbReference type="PANTHER" id="PTHR43394">
    <property type="entry name" value="ATP-DEPENDENT PERMEASE MDL1, MITOCHONDRIAL"/>
    <property type="match status" value="1"/>
</dbReference>
<reference evidence="8" key="1">
    <citation type="submission" date="2020-05" db="EMBL/GenBank/DDBJ databases">
        <authorList>
            <person name="Chiriac C."/>
            <person name="Salcher M."/>
            <person name="Ghai R."/>
            <person name="Kavagutti S V."/>
        </authorList>
    </citation>
    <scope>NUCLEOTIDE SEQUENCE</scope>
</reference>
<dbReference type="PROSITE" id="PS00211">
    <property type="entry name" value="ABC_TRANSPORTER_1"/>
    <property type="match status" value="1"/>
</dbReference>